<dbReference type="AlphaFoldDB" id="A0A292YPS1"/>
<dbReference type="OrthoDB" id="9804720at2"/>
<keyword evidence="3 9" id="KW-0547">Nucleotide-binding</keyword>
<comment type="subunit">
    <text evidence="9">Part of the signal recognition particle protein translocation system, which is composed of SRP and FtsY.</text>
</comment>
<evidence type="ECO:0000256" key="5">
    <source>
        <dbReference type="ARBA" id="ARBA00023134"/>
    </source>
</evidence>
<organism evidence="11 12">
    <name type="scientific">Effusibacillus lacus</name>
    <dbReference type="NCBI Taxonomy" id="1348429"/>
    <lineage>
        <taxon>Bacteria</taxon>
        <taxon>Bacillati</taxon>
        <taxon>Bacillota</taxon>
        <taxon>Bacilli</taxon>
        <taxon>Bacillales</taxon>
        <taxon>Alicyclobacillaceae</taxon>
        <taxon>Effusibacillus</taxon>
    </lineage>
</organism>
<dbReference type="EMBL" id="BDUF01000057">
    <property type="protein sequence ID" value="GAX90394.1"/>
    <property type="molecule type" value="Genomic_DNA"/>
</dbReference>
<dbReference type="PROSITE" id="PS00300">
    <property type="entry name" value="SRP54"/>
    <property type="match status" value="1"/>
</dbReference>
<dbReference type="InterPro" id="IPR036225">
    <property type="entry name" value="SRP/SRP_N"/>
</dbReference>
<comment type="caution">
    <text evidence="11">The sequence shown here is derived from an EMBL/GenBank/DDBJ whole genome shotgun (WGS) entry which is preliminary data.</text>
</comment>
<comment type="catalytic activity">
    <reaction evidence="8 9">
        <text>GTP + H2O = GDP + phosphate + H(+)</text>
        <dbReference type="Rhea" id="RHEA:19669"/>
        <dbReference type="ChEBI" id="CHEBI:15377"/>
        <dbReference type="ChEBI" id="CHEBI:15378"/>
        <dbReference type="ChEBI" id="CHEBI:37565"/>
        <dbReference type="ChEBI" id="CHEBI:43474"/>
        <dbReference type="ChEBI" id="CHEBI:58189"/>
        <dbReference type="EC" id="3.6.5.4"/>
    </reaction>
</comment>
<comment type="function">
    <text evidence="9">Involved in targeting and insertion of nascent membrane proteins into the cytoplasmic membrane. Acts as a receptor for the complex formed by the signal recognition particle (SRP) and the ribosome-nascent chain (RNC).</text>
</comment>
<evidence type="ECO:0000256" key="3">
    <source>
        <dbReference type="ARBA" id="ARBA00022741"/>
    </source>
</evidence>
<evidence type="ECO:0000313" key="11">
    <source>
        <dbReference type="EMBL" id="GAX90394.1"/>
    </source>
</evidence>
<dbReference type="GO" id="GO:0003924">
    <property type="term" value="F:GTPase activity"/>
    <property type="evidence" value="ECO:0007669"/>
    <property type="project" value="UniProtKB-UniRule"/>
</dbReference>
<proteinExistence type="inferred from homology"/>
<accession>A0A292YPS1</accession>
<dbReference type="GO" id="GO:0005737">
    <property type="term" value="C:cytoplasm"/>
    <property type="evidence" value="ECO:0007669"/>
    <property type="project" value="UniProtKB-SubCell"/>
</dbReference>
<dbReference type="GO" id="GO:0005047">
    <property type="term" value="F:signal recognition particle binding"/>
    <property type="evidence" value="ECO:0007669"/>
    <property type="project" value="TreeGrafter"/>
</dbReference>
<dbReference type="SMART" id="SM00963">
    <property type="entry name" value="SRP54_N"/>
    <property type="match status" value="1"/>
</dbReference>
<dbReference type="NCBIfam" id="TIGR00064">
    <property type="entry name" value="ftsY"/>
    <property type="match status" value="1"/>
</dbReference>
<comment type="similarity">
    <text evidence="9">Belongs to the GTP-binding SRP family. FtsY subfamily.</text>
</comment>
<dbReference type="PANTHER" id="PTHR43134:SF1">
    <property type="entry name" value="SIGNAL RECOGNITION PARTICLE RECEPTOR SUBUNIT ALPHA"/>
    <property type="match status" value="1"/>
</dbReference>
<keyword evidence="6 9" id="KW-0472">Membrane</keyword>
<evidence type="ECO:0000256" key="7">
    <source>
        <dbReference type="ARBA" id="ARBA00023170"/>
    </source>
</evidence>
<dbReference type="Gene3D" id="3.40.50.300">
    <property type="entry name" value="P-loop containing nucleotide triphosphate hydrolases"/>
    <property type="match status" value="1"/>
</dbReference>
<keyword evidence="12" id="KW-1185">Reference proteome</keyword>
<keyword evidence="5 9" id="KW-0342">GTP-binding</keyword>
<dbReference type="SMART" id="SM00382">
    <property type="entry name" value="AAA"/>
    <property type="match status" value="1"/>
</dbReference>
<sequence>MGFFSKFKEGLAKTRDSFMDKVGAVFNRRRIDEEFYEELEEQLIMADVGVTTVMTLMEELRAEVKRRKIEDATDLKPILQEKLVELMGTEMAALNLNPTGMTVIMIVGVNGVGKTTTIGKLAHRLKSEGKKVVLAAGDTFRAGAIEQLEVWGQRVGVDVIKHQQGSDPAAVVYDGVQAAKSRKADVLIVDTAGRLHNKTNLMDELNKVYRVLKREIPDAPHEVLLVLDATTGQNALQQAKIFGEATGVTGLVLTKLDGTAKGGIVIAIRDQMEIPVKFVGLGEKVDDLAEFDPKQFVEAIFTA</sequence>
<dbReference type="FunFam" id="1.20.120.140:FF:000002">
    <property type="entry name" value="Signal recognition particle receptor FtsY"/>
    <property type="match status" value="1"/>
</dbReference>
<evidence type="ECO:0000256" key="9">
    <source>
        <dbReference type="HAMAP-Rule" id="MF_00920"/>
    </source>
</evidence>
<dbReference type="HAMAP" id="MF_00920">
    <property type="entry name" value="FtsY"/>
    <property type="match status" value="1"/>
</dbReference>
<dbReference type="InterPro" id="IPR004390">
    <property type="entry name" value="SR_rcpt_FtsY"/>
</dbReference>
<dbReference type="RefSeq" id="WP_096182120.1">
    <property type="nucleotide sequence ID" value="NZ_BDUF01000057.1"/>
</dbReference>
<keyword evidence="1 9" id="KW-1003">Cell membrane</keyword>
<dbReference type="GO" id="GO:0005525">
    <property type="term" value="F:GTP binding"/>
    <property type="evidence" value="ECO:0007669"/>
    <property type="project" value="UniProtKB-UniRule"/>
</dbReference>
<dbReference type="Pfam" id="PF00448">
    <property type="entry name" value="SRP54"/>
    <property type="match status" value="1"/>
</dbReference>
<dbReference type="SUPFAM" id="SSF47364">
    <property type="entry name" value="Domain of the SRP/SRP receptor G-proteins"/>
    <property type="match status" value="1"/>
</dbReference>
<dbReference type="InterPro" id="IPR027417">
    <property type="entry name" value="P-loop_NTPase"/>
</dbReference>
<evidence type="ECO:0000256" key="4">
    <source>
        <dbReference type="ARBA" id="ARBA00022801"/>
    </source>
</evidence>
<feature type="binding site" evidence="9">
    <location>
        <begin position="108"/>
        <end position="115"/>
    </location>
    <ligand>
        <name>GTP</name>
        <dbReference type="ChEBI" id="CHEBI:37565"/>
    </ligand>
</feature>
<comment type="subcellular location">
    <subcellularLocation>
        <location evidence="9">Cell membrane</location>
        <topology evidence="9">Peripheral membrane protein</topology>
        <orientation evidence="9">Cytoplasmic side</orientation>
    </subcellularLocation>
    <subcellularLocation>
        <location evidence="9">Cytoplasm</location>
    </subcellularLocation>
</comment>
<keyword evidence="2 9" id="KW-0963">Cytoplasm</keyword>
<feature type="binding site" evidence="9">
    <location>
        <begin position="254"/>
        <end position="257"/>
    </location>
    <ligand>
        <name>GTP</name>
        <dbReference type="ChEBI" id="CHEBI:37565"/>
    </ligand>
</feature>
<keyword evidence="4 9" id="KW-0378">Hydrolase</keyword>
<reference evidence="12" key="1">
    <citation type="submission" date="2017-07" db="EMBL/GenBank/DDBJ databases">
        <title>Draft genome sequence of Effusibacillus lacus strain skLN1.</title>
        <authorList>
            <person name="Watanabe M."/>
            <person name="Kojima H."/>
            <person name="Fukui M."/>
        </authorList>
    </citation>
    <scope>NUCLEOTIDE SEQUENCE [LARGE SCALE GENOMIC DNA]</scope>
    <source>
        <strain evidence="12">skLN1</strain>
    </source>
</reference>
<dbReference type="FunFam" id="3.40.50.300:FF:000053">
    <property type="entry name" value="Signal recognition particle receptor FtsY"/>
    <property type="match status" value="1"/>
</dbReference>
<gene>
    <name evidence="9" type="primary">ftsY</name>
    <name evidence="11" type="ORF">EFBL_2021</name>
</gene>
<dbReference type="CDD" id="cd17874">
    <property type="entry name" value="FtsY"/>
    <property type="match status" value="1"/>
</dbReference>
<dbReference type="Gene3D" id="1.20.120.140">
    <property type="entry name" value="Signal recognition particle SRP54, nucleotide-binding domain"/>
    <property type="match status" value="1"/>
</dbReference>
<evidence type="ECO:0000259" key="10">
    <source>
        <dbReference type="PROSITE" id="PS00300"/>
    </source>
</evidence>
<keyword evidence="7 9" id="KW-0675">Receptor</keyword>
<dbReference type="InterPro" id="IPR042101">
    <property type="entry name" value="SRP54_N_sf"/>
</dbReference>
<dbReference type="InterPro" id="IPR003593">
    <property type="entry name" value="AAA+_ATPase"/>
</dbReference>
<evidence type="ECO:0000256" key="6">
    <source>
        <dbReference type="ARBA" id="ARBA00023136"/>
    </source>
</evidence>
<dbReference type="GO" id="GO:0005886">
    <property type="term" value="C:plasma membrane"/>
    <property type="evidence" value="ECO:0007669"/>
    <property type="project" value="UniProtKB-SubCell"/>
</dbReference>
<name>A0A292YPS1_9BACL</name>
<dbReference type="PANTHER" id="PTHR43134">
    <property type="entry name" value="SIGNAL RECOGNITION PARTICLE RECEPTOR SUBUNIT ALPHA"/>
    <property type="match status" value="1"/>
</dbReference>
<dbReference type="Proteomes" id="UP000217785">
    <property type="component" value="Unassembled WGS sequence"/>
</dbReference>
<evidence type="ECO:0000256" key="2">
    <source>
        <dbReference type="ARBA" id="ARBA00022490"/>
    </source>
</evidence>
<dbReference type="GO" id="GO:0006614">
    <property type="term" value="P:SRP-dependent cotranslational protein targeting to membrane"/>
    <property type="evidence" value="ECO:0007669"/>
    <property type="project" value="InterPro"/>
</dbReference>
<feature type="binding site" evidence="9">
    <location>
        <begin position="190"/>
        <end position="194"/>
    </location>
    <ligand>
        <name>GTP</name>
        <dbReference type="ChEBI" id="CHEBI:37565"/>
    </ligand>
</feature>
<dbReference type="Pfam" id="PF02881">
    <property type="entry name" value="SRP54_N"/>
    <property type="match status" value="1"/>
</dbReference>
<dbReference type="SUPFAM" id="SSF52540">
    <property type="entry name" value="P-loop containing nucleoside triphosphate hydrolases"/>
    <property type="match status" value="1"/>
</dbReference>
<evidence type="ECO:0000256" key="1">
    <source>
        <dbReference type="ARBA" id="ARBA00022475"/>
    </source>
</evidence>
<protein>
    <recommendedName>
        <fullName evidence="9">Signal recognition particle receptor FtsY</fullName>
        <shortName evidence="9">SRP receptor</shortName>
        <ecNumber evidence="9">3.6.5.4</ecNumber>
    </recommendedName>
</protein>
<dbReference type="SMART" id="SM00962">
    <property type="entry name" value="SRP54"/>
    <property type="match status" value="1"/>
</dbReference>
<dbReference type="EC" id="3.6.5.4" evidence="9"/>
<dbReference type="InterPro" id="IPR000897">
    <property type="entry name" value="SRP54_GTPase_dom"/>
</dbReference>
<evidence type="ECO:0000256" key="8">
    <source>
        <dbReference type="ARBA" id="ARBA00048027"/>
    </source>
</evidence>
<dbReference type="InterPro" id="IPR013822">
    <property type="entry name" value="Signal_recog_particl_SRP54_hlx"/>
</dbReference>
<evidence type="ECO:0000313" key="12">
    <source>
        <dbReference type="Proteomes" id="UP000217785"/>
    </source>
</evidence>
<feature type="domain" description="SRP54-type proteins GTP-binding" evidence="10">
    <location>
        <begin position="275"/>
        <end position="288"/>
    </location>
</feature>